<gene>
    <name evidence="1" type="ORF">FHK87_08770</name>
</gene>
<evidence type="ECO:0000313" key="2">
    <source>
        <dbReference type="Proteomes" id="UP000315540"/>
    </source>
</evidence>
<dbReference type="InterPro" id="IPR018914">
    <property type="entry name" value="DUF2480"/>
</dbReference>
<proteinExistence type="predicted"/>
<comment type="caution">
    <text evidence="1">The sequence shown here is derived from an EMBL/GenBank/DDBJ whole genome shotgun (WGS) entry which is preliminary data.</text>
</comment>
<evidence type="ECO:0000313" key="1">
    <source>
        <dbReference type="EMBL" id="TPN87659.1"/>
    </source>
</evidence>
<accession>A0A504JLM2</accession>
<reference evidence="1 2" key="1">
    <citation type="submission" date="2019-06" db="EMBL/GenBank/DDBJ databases">
        <authorList>
            <person name="Meng X."/>
        </authorList>
    </citation>
    <scope>NUCLEOTIDE SEQUENCE [LARGE SCALE GENOMIC DNA]</scope>
    <source>
        <strain evidence="1 2">M625</strain>
    </source>
</reference>
<dbReference type="Pfam" id="PF10652">
    <property type="entry name" value="DUF2480"/>
    <property type="match status" value="1"/>
</dbReference>
<dbReference type="OrthoDB" id="9803040at2"/>
<organism evidence="1 2">
    <name type="scientific">Aquimarina algicola</name>
    <dbReference type="NCBI Taxonomy" id="2589995"/>
    <lineage>
        <taxon>Bacteria</taxon>
        <taxon>Pseudomonadati</taxon>
        <taxon>Bacteroidota</taxon>
        <taxon>Flavobacteriia</taxon>
        <taxon>Flavobacteriales</taxon>
        <taxon>Flavobacteriaceae</taxon>
        <taxon>Aquimarina</taxon>
    </lineage>
</organism>
<dbReference type="Proteomes" id="UP000315540">
    <property type="component" value="Unassembled WGS sequence"/>
</dbReference>
<name>A0A504JLM2_9FLAO</name>
<dbReference type="RefSeq" id="WP_140592299.1">
    <property type="nucleotide sequence ID" value="NZ_VFWZ01000002.1"/>
</dbReference>
<sequence length="169" mass="19298">MAEEIVNRVANNKKLVTFDLEDLYPEGNRVVFDIKDWLYEGLILREKEFRKQVADHDWSQYQSSYIVFNCSTDAIIPGWAYLLLTSAAMPFAKKVVVGSLETLETILYQEIIYQLDVSSYQDKFLIIKGCSNKPVPQGAYIALIQKLQPVAKSIMYGEACSSVPLFKQK</sequence>
<dbReference type="AlphaFoldDB" id="A0A504JLM2"/>
<keyword evidence="2" id="KW-1185">Reference proteome</keyword>
<protein>
    <submittedName>
        <fullName evidence="1">DUF2480 family protein</fullName>
    </submittedName>
</protein>
<dbReference type="EMBL" id="VFWZ01000002">
    <property type="protein sequence ID" value="TPN87659.1"/>
    <property type="molecule type" value="Genomic_DNA"/>
</dbReference>